<dbReference type="CDD" id="cd00751">
    <property type="entry name" value="thiolase"/>
    <property type="match status" value="1"/>
</dbReference>
<dbReference type="InterPro" id="IPR050215">
    <property type="entry name" value="Thiolase-like_sf_Thiolase"/>
</dbReference>
<sequence length="389" mass="40419">MNEAVIVLAKRTPIGLAGGIYKHIEPEHLAAPVLQKLCREAGVNGEEIDEVMLGNAVGPGGNIARKTVLTAGLPAHVPGVTVDRQCGSGLEAVITALRHVQAGAGSIYLAGGLESTSRAPWRIEKPGSLYDTPPNFYSRAAFAPESTGDPEMGVAAENVAEAYQISREAQDSWSVRSHHRAAAAQENGVFESELVLIPGTSAETDEGPRPNISRRLLQRMPPAFREGGTVTAGNACAINDGAAAALVMSKAEAEKRGFTSWLTFVDAASAGVDPKLLGVGPVPAVQKLFAQNGWHPEDLARVEFNEAFASQVLASLQELEIPVAVVNQHGGAIAFGHPYGASGAVLITRLLADLQRGGKTGDKVLAALGIGGGLGTAGLFTFETNGDAE</sequence>
<dbReference type="Proteomes" id="UP000242310">
    <property type="component" value="Unassembled WGS sequence"/>
</dbReference>
<proteinExistence type="inferred from homology"/>
<comment type="caution">
    <text evidence="7">The sequence shown here is derived from an EMBL/GenBank/DDBJ whole genome shotgun (WGS) entry which is preliminary data.</text>
</comment>
<dbReference type="RefSeq" id="WP_106588203.1">
    <property type="nucleotide sequence ID" value="NZ_PYAV01000005.1"/>
</dbReference>
<dbReference type="InterPro" id="IPR020617">
    <property type="entry name" value="Thiolase_C"/>
</dbReference>
<dbReference type="PROSITE" id="PS00737">
    <property type="entry name" value="THIOLASE_2"/>
    <property type="match status" value="1"/>
</dbReference>
<dbReference type="InterPro" id="IPR002155">
    <property type="entry name" value="Thiolase"/>
</dbReference>
<dbReference type="NCBIfam" id="TIGR01930">
    <property type="entry name" value="AcCoA-C-Actrans"/>
    <property type="match status" value="1"/>
</dbReference>
<dbReference type="Pfam" id="PF00108">
    <property type="entry name" value="Thiolase_N"/>
    <property type="match status" value="1"/>
</dbReference>
<dbReference type="OrthoDB" id="9764892at2"/>
<feature type="domain" description="Thiolase N-terminal" evidence="5">
    <location>
        <begin position="5"/>
        <end position="250"/>
    </location>
</feature>
<dbReference type="PANTHER" id="PTHR43853">
    <property type="entry name" value="3-KETOACYL-COA THIOLASE, PEROXISOMAL"/>
    <property type="match status" value="1"/>
</dbReference>
<dbReference type="InterPro" id="IPR020616">
    <property type="entry name" value="Thiolase_N"/>
</dbReference>
<keyword evidence="8" id="KW-1185">Reference proteome</keyword>
<keyword evidence="2 4" id="KW-0808">Transferase</keyword>
<dbReference type="GO" id="GO:0003988">
    <property type="term" value="F:acetyl-CoA C-acyltransferase activity"/>
    <property type="evidence" value="ECO:0007669"/>
    <property type="project" value="TreeGrafter"/>
</dbReference>
<dbReference type="PIRSF" id="PIRSF000429">
    <property type="entry name" value="Ac-CoA_Ac_transf"/>
    <property type="match status" value="1"/>
</dbReference>
<evidence type="ECO:0000256" key="4">
    <source>
        <dbReference type="RuleBase" id="RU003557"/>
    </source>
</evidence>
<evidence type="ECO:0000259" key="6">
    <source>
        <dbReference type="Pfam" id="PF02803"/>
    </source>
</evidence>
<dbReference type="EMBL" id="PYAV01000005">
    <property type="protein sequence ID" value="PSL46864.1"/>
    <property type="molecule type" value="Genomic_DNA"/>
</dbReference>
<accession>A0A2P8HKW5</accession>
<organism evidence="7 8">
    <name type="scientific">Salsuginibacillus halophilus</name>
    <dbReference type="NCBI Taxonomy" id="517424"/>
    <lineage>
        <taxon>Bacteria</taxon>
        <taxon>Bacillati</taxon>
        <taxon>Bacillota</taxon>
        <taxon>Bacilli</taxon>
        <taxon>Bacillales</taxon>
        <taxon>Bacillaceae</taxon>
        <taxon>Salsuginibacillus</taxon>
    </lineage>
</organism>
<dbReference type="SUPFAM" id="SSF53901">
    <property type="entry name" value="Thiolase-like"/>
    <property type="match status" value="2"/>
</dbReference>
<evidence type="ECO:0000256" key="2">
    <source>
        <dbReference type="ARBA" id="ARBA00022679"/>
    </source>
</evidence>
<evidence type="ECO:0000256" key="1">
    <source>
        <dbReference type="ARBA" id="ARBA00010982"/>
    </source>
</evidence>
<dbReference type="InterPro" id="IPR020613">
    <property type="entry name" value="Thiolase_CS"/>
</dbReference>
<feature type="domain" description="Thiolase C-terminal" evidence="6">
    <location>
        <begin position="264"/>
        <end position="380"/>
    </location>
</feature>
<dbReference type="InterPro" id="IPR016039">
    <property type="entry name" value="Thiolase-like"/>
</dbReference>
<protein>
    <submittedName>
        <fullName evidence="7">Acetyl-CoA C-acetyltransferase</fullName>
    </submittedName>
</protein>
<dbReference type="PANTHER" id="PTHR43853:SF3">
    <property type="entry name" value="ACETYL-COA C-ACETYLTRANSFERASE YHFS-RELATED"/>
    <property type="match status" value="1"/>
</dbReference>
<dbReference type="Gene3D" id="3.40.47.10">
    <property type="match status" value="2"/>
</dbReference>
<name>A0A2P8HKW5_9BACI</name>
<evidence type="ECO:0000313" key="7">
    <source>
        <dbReference type="EMBL" id="PSL46864.1"/>
    </source>
</evidence>
<dbReference type="GO" id="GO:0010124">
    <property type="term" value="P:phenylacetate catabolic process"/>
    <property type="evidence" value="ECO:0007669"/>
    <property type="project" value="TreeGrafter"/>
</dbReference>
<dbReference type="AlphaFoldDB" id="A0A2P8HKW5"/>
<evidence type="ECO:0000256" key="3">
    <source>
        <dbReference type="ARBA" id="ARBA00023315"/>
    </source>
</evidence>
<gene>
    <name evidence="7" type="ORF">B0H94_10514</name>
</gene>
<comment type="similarity">
    <text evidence="1 4">Belongs to the thiolase-like superfamily. Thiolase family.</text>
</comment>
<dbReference type="GO" id="GO:0006635">
    <property type="term" value="P:fatty acid beta-oxidation"/>
    <property type="evidence" value="ECO:0007669"/>
    <property type="project" value="TreeGrafter"/>
</dbReference>
<evidence type="ECO:0000259" key="5">
    <source>
        <dbReference type="Pfam" id="PF00108"/>
    </source>
</evidence>
<dbReference type="GO" id="GO:0005737">
    <property type="term" value="C:cytoplasm"/>
    <property type="evidence" value="ECO:0007669"/>
    <property type="project" value="UniProtKB-ARBA"/>
</dbReference>
<reference evidence="7 8" key="1">
    <citation type="submission" date="2018-03" db="EMBL/GenBank/DDBJ databases">
        <title>Genomic Encyclopedia of Type Strains, Phase III (KMG-III): the genomes of soil and plant-associated and newly described type strains.</title>
        <authorList>
            <person name="Whitman W."/>
        </authorList>
    </citation>
    <scope>NUCLEOTIDE SEQUENCE [LARGE SCALE GENOMIC DNA]</scope>
    <source>
        <strain evidence="7 8">CGMCC 1.07653</strain>
    </source>
</reference>
<keyword evidence="3 4" id="KW-0012">Acyltransferase</keyword>
<evidence type="ECO:0000313" key="8">
    <source>
        <dbReference type="Proteomes" id="UP000242310"/>
    </source>
</evidence>
<dbReference type="Pfam" id="PF02803">
    <property type="entry name" value="Thiolase_C"/>
    <property type="match status" value="1"/>
</dbReference>